<dbReference type="Proteomes" id="UP000298210">
    <property type="component" value="Unassembled WGS sequence"/>
</dbReference>
<feature type="transmembrane region" description="Helical" evidence="1">
    <location>
        <begin position="94"/>
        <end position="112"/>
    </location>
</feature>
<proteinExistence type="predicted"/>
<dbReference type="RefSeq" id="WP_134259374.1">
    <property type="nucleotide sequence ID" value="NZ_LDIM01000014.1"/>
</dbReference>
<name>A0A4Y7WJ25_9BACI</name>
<evidence type="ECO:0000256" key="1">
    <source>
        <dbReference type="SAM" id="Phobius"/>
    </source>
</evidence>
<feature type="transmembrane region" description="Helical" evidence="1">
    <location>
        <begin position="118"/>
        <end position="134"/>
    </location>
</feature>
<dbReference type="AlphaFoldDB" id="A0A4Y7WJ25"/>
<comment type="caution">
    <text evidence="2">The sequence shown here is derived from an EMBL/GenBank/DDBJ whole genome shotgun (WGS) entry which is preliminary data.</text>
</comment>
<keyword evidence="1" id="KW-1133">Transmembrane helix</keyword>
<keyword evidence="1" id="KW-0812">Transmembrane</keyword>
<reference evidence="2 3" key="1">
    <citation type="submission" date="2019-03" db="EMBL/GenBank/DDBJ databases">
        <authorList>
            <person name="Liu G."/>
        </authorList>
    </citation>
    <scope>NUCLEOTIDE SEQUENCE [LARGE SCALE GENOMIC DNA]</scope>
    <source>
        <strain evidence="2 3">DSM 19099</strain>
    </source>
</reference>
<organism evidence="2 3">
    <name type="scientific">Shouchella lehensis</name>
    <dbReference type="NCBI Taxonomy" id="300825"/>
    <lineage>
        <taxon>Bacteria</taxon>
        <taxon>Bacillati</taxon>
        <taxon>Bacillota</taxon>
        <taxon>Bacilli</taxon>
        <taxon>Bacillales</taxon>
        <taxon>Bacillaceae</taxon>
        <taxon>Shouchella</taxon>
    </lineage>
</organism>
<keyword evidence="1" id="KW-0472">Membrane</keyword>
<evidence type="ECO:0000313" key="3">
    <source>
        <dbReference type="Proteomes" id="UP000298210"/>
    </source>
</evidence>
<sequence length="164" mass="18953">MIFKKKKKPIENFIELRRIAKTSDNLFKSGLQKILDKGTQIGTKEIKEFAYVVRYLGYKNTSSLIKELPSTSIDSLLDLLPSLKEKYKSFISHYLAFITLVIAITAPILPFQELQMEIAGLFFVFFLTMTYVGLSTDSKHKTIRIQLILLEKLLETETKKRLKN</sequence>
<evidence type="ECO:0000313" key="2">
    <source>
        <dbReference type="EMBL" id="TES48091.1"/>
    </source>
</evidence>
<accession>A0A4Y7WJ25</accession>
<dbReference type="EMBL" id="SNUX01000003">
    <property type="protein sequence ID" value="TES48091.1"/>
    <property type="molecule type" value="Genomic_DNA"/>
</dbReference>
<protein>
    <submittedName>
        <fullName evidence="2">Uncharacterized protein</fullName>
    </submittedName>
</protein>
<gene>
    <name evidence="2" type="ORF">E2L03_13230</name>
</gene>